<evidence type="ECO:0000256" key="4">
    <source>
        <dbReference type="ARBA" id="ARBA00035144"/>
    </source>
</evidence>
<dbReference type="InterPro" id="IPR036401">
    <property type="entry name" value="Ribosomal_eS17_sf"/>
</dbReference>
<evidence type="ECO:0000256" key="5">
    <source>
        <dbReference type="ARBA" id="ARBA00035467"/>
    </source>
</evidence>
<proteinExistence type="inferred from homology"/>
<dbReference type="Proteomes" id="UP000095283">
    <property type="component" value="Unplaced"/>
</dbReference>
<evidence type="ECO:0000256" key="3">
    <source>
        <dbReference type="ARBA" id="ARBA00023274"/>
    </source>
</evidence>
<keyword evidence="3" id="KW-0687">Ribonucleoprotein</keyword>
<dbReference type="FunFam" id="1.10.60.20:FF:000001">
    <property type="entry name" value="40S ribosomal protein S17"/>
    <property type="match status" value="1"/>
</dbReference>
<name>A0A1I7X5C9_HETBA</name>
<keyword evidence="6" id="KW-1185">Reference proteome</keyword>
<evidence type="ECO:0000256" key="2">
    <source>
        <dbReference type="ARBA" id="ARBA00022980"/>
    </source>
</evidence>
<dbReference type="GO" id="GO:0003735">
    <property type="term" value="F:structural constituent of ribosome"/>
    <property type="evidence" value="ECO:0007669"/>
    <property type="project" value="InterPro"/>
</dbReference>
<dbReference type="GO" id="GO:0005840">
    <property type="term" value="C:ribosome"/>
    <property type="evidence" value="ECO:0007669"/>
    <property type="project" value="UniProtKB-KW"/>
</dbReference>
<dbReference type="InterPro" id="IPR001210">
    <property type="entry name" value="Ribosomal_eS17"/>
</dbReference>
<dbReference type="Gene3D" id="1.10.60.20">
    <property type="entry name" value="Ribosomal protein S17e-like"/>
    <property type="match status" value="1"/>
</dbReference>
<dbReference type="PANTHER" id="PTHR10732">
    <property type="entry name" value="40S RIBOSOMAL PROTEIN S17"/>
    <property type="match status" value="1"/>
</dbReference>
<dbReference type="HAMAP" id="MF_00511">
    <property type="entry name" value="Ribosomal_eS17"/>
    <property type="match status" value="1"/>
</dbReference>
<protein>
    <recommendedName>
        <fullName evidence="4">Small ribosomal subunit protein eS17</fullName>
    </recommendedName>
    <alternativeName>
        <fullName evidence="5">40S ribosomal protein S17</fullName>
    </alternativeName>
</protein>
<evidence type="ECO:0000313" key="7">
    <source>
        <dbReference type="WBParaSite" id="Hba_12622"/>
    </source>
</evidence>
<dbReference type="GO" id="GO:0005829">
    <property type="term" value="C:cytosol"/>
    <property type="evidence" value="ECO:0007669"/>
    <property type="project" value="UniProtKB-ARBA"/>
</dbReference>
<comment type="similarity">
    <text evidence="1">Belongs to the eukaryotic ribosomal protein eS17 family.</text>
</comment>
<organism evidence="6 7">
    <name type="scientific">Heterorhabditis bacteriophora</name>
    <name type="common">Entomopathogenic nematode worm</name>
    <dbReference type="NCBI Taxonomy" id="37862"/>
    <lineage>
        <taxon>Eukaryota</taxon>
        <taxon>Metazoa</taxon>
        <taxon>Ecdysozoa</taxon>
        <taxon>Nematoda</taxon>
        <taxon>Chromadorea</taxon>
        <taxon>Rhabditida</taxon>
        <taxon>Rhabditina</taxon>
        <taxon>Rhabditomorpha</taxon>
        <taxon>Strongyloidea</taxon>
        <taxon>Heterorhabditidae</taxon>
        <taxon>Heterorhabditis</taxon>
    </lineage>
</organism>
<evidence type="ECO:0000256" key="1">
    <source>
        <dbReference type="ARBA" id="ARBA00010444"/>
    </source>
</evidence>
<dbReference type="WBParaSite" id="Hba_12622">
    <property type="protein sequence ID" value="Hba_12622"/>
    <property type="gene ID" value="Hba_12622"/>
</dbReference>
<sequence length="489" mass="54846">MVKEAINKPQKVKADEANWFTGRNQFPKVADEVSPVIIESTKRKSHIRIRFRRSNGTRTVDTTLQVTNLLKKLNRCRLTATDISKTHPNAILSVLKEIFTTLPPLFENEEFICLAKDAPQNLVICYLNGCSYGIYTHNFSTMRESNRIFSASYTSSTVHDRGEPTHLVESLNNLEASFHNSTLEDDEVSTSEDEYNDDDMATNLTNSQYYYTLVTSGILKMSRVRTKTVKKASRVIIEKYYTRMTHDFHTNKRICDEVAIIGSKQLRNRIAGYITHLMKRIEKGPERERRDNYMPDISAVDATMIGQLKVDPVTKAMIDSMKMSICPNCYMNKWMSKWFSCVERPHIRGSVLWRMAVLPLAVSLLVSSISLDLSLTSLKGAPLTLLSSSRNITLSIVGNSLLADNIAVAHLEVGQLLGLSIRCLSDTSVYFSTSDSNALVHSPSLCSAANGLLINESSLYGCISNVYHGSKLLLLKSCGSVVYFISKFS</sequence>
<dbReference type="AlphaFoldDB" id="A0A1I7X5C9"/>
<dbReference type="PROSITE" id="PS00712">
    <property type="entry name" value="RIBOSOMAL_S17E"/>
    <property type="match status" value="1"/>
</dbReference>
<reference evidence="7" key="1">
    <citation type="submission" date="2016-11" db="UniProtKB">
        <authorList>
            <consortium name="WormBaseParasite"/>
        </authorList>
    </citation>
    <scope>IDENTIFICATION</scope>
</reference>
<keyword evidence="2" id="KW-0689">Ribosomal protein</keyword>
<accession>A0A1I7X5C9</accession>
<dbReference type="GO" id="GO:0006412">
    <property type="term" value="P:translation"/>
    <property type="evidence" value="ECO:0007669"/>
    <property type="project" value="InterPro"/>
</dbReference>
<dbReference type="SUPFAM" id="SSF116820">
    <property type="entry name" value="Rps17e-like"/>
    <property type="match status" value="1"/>
</dbReference>
<dbReference type="GO" id="GO:1990904">
    <property type="term" value="C:ribonucleoprotein complex"/>
    <property type="evidence" value="ECO:0007669"/>
    <property type="project" value="UniProtKB-KW"/>
</dbReference>
<dbReference type="InterPro" id="IPR018273">
    <property type="entry name" value="Ribosomal_eS17_CS"/>
</dbReference>
<evidence type="ECO:0000313" key="6">
    <source>
        <dbReference type="Proteomes" id="UP000095283"/>
    </source>
</evidence>
<dbReference type="Pfam" id="PF00833">
    <property type="entry name" value="Ribosomal_S17e"/>
    <property type="match status" value="1"/>
</dbReference>
<dbReference type="PANTHER" id="PTHR10732:SF0">
    <property type="entry name" value="40S RIBOSOMAL PROTEIN S17"/>
    <property type="match status" value="1"/>
</dbReference>